<dbReference type="Proteomes" id="UP000308768">
    <property type="component" value="Unassembled WGS sequence"/>
</dbReference>
<keyword evidence="4" id="KW-1185">Reference proteome</keyword>
<evidence type="ECO:0000259" key="2">
    <source>
        <dbReference type="Pfam" id="PF24086"/>
    </source>
</evidence>
<feature type="domain" description="DUF7371" evidence="2">
    <location>
        <begin position="305"/>
        <end position="483"/>
    </location>
</feature>
<feature type="chain" id="PRO_5020410472" description="DUF7371 domain-containing protein" evidence="1">
    <location>
        <begin position="19"/>
        <end position="488"/>
    </location>
</feature>
<proteinExistence type="predicted"/>
<organism evidence="3 4">
    <name type="scientific">Cryomyces minteri</name>
    <dbReference type="NCBI Taxonomy" id="331657"/>
    <lineage>
        <taxon>Eukaryota</taxon>
        <taxon>Fungi</taxon>
        <taxon>Dikarya</taxon>
        <taxon>Ascomycota</taxon>
        <taxon>Pezizomycotina</taxon>
        <taxon>Dothideomycetes</taxon>
        <taxon>Dothideomycetes incertae sedis</taxon>
        <taxon>Cryomyces</taxon>
    </lineage>
</organism>
<dbReference type="AlphaFoldDB" id="A0A4U0XGP0"/>
<keyword evidence="1" id="KW-0732">Signal</keyword>
<dbReference type="OrthoDB" id="5385013at2759"/>
<dbReference type="Pfam" id="PF24086">
    <property type="entry name" value="DUF7371"/>
    <property type="match status" value="1"/>
</dbReference>
<evidence type="ECO:0000313" key="3">
    <source>
        <dbReference type="EMBL" id="TKA76150.1"/>
    </source>
</evidence>
<reference evidence="3 4" key="1">
    <citation type="submission" date="2017-03" db="EMBL/GenBank/DDBJ databases">
        <title>Genomes of endolithic fungi from Antarctica.</title>
        <authorList>
            <person name="Coleine C."/>
            <person name="Masonjones S."/>
            <person name="Stajich J.E."/>
        </authorList>
    </citation>
    <scope>NUCLEOTIDE SEQUENCE [LARGE SCALE GENOMIC DNA]</scope>
    <source>
        <strain evidence="3 4">CCFEE 5187</strain>
    </source>
</reference>
<accession>A0A4U0XGP0</accession>
<evidence type="ECO:0000256" key="1">
    <source>
        <dbReference type="SAM" id="SignalP"/>
    </source>
</evidence>
<name>A0A4U0XGP0_9PEZI</name>
<dbReference type="InterPro" id="IPR055795">
    <property type="entry name" value="DUF7371"/>
</dbReference>
<protein>
    <recommendedName>
        <fullName evidence="2">DUF7371 domain-containing protein</fullName>
    </recommendedName>
</protein>
<gene>
    <name evidence="3" type="ORF">B0A49_03724</name>
</gene>
<comment type="caution">
    <text evidence="3">The sequence shown here is derived from an EMBL/GenBank/DDBJ whole genome shotgun (WGS) entry which is preliminary data.</text>
</comment>
<feature type="signal peptide" evidence="1">
    <location>
        <begin position="1"/>
        <end position="18"/>
    </location>
</feature>
<dbReference type="EMBL" id="NAJN01000252">
    <property type="protein sequence ID" value="TKA76150.1"/>
    <property type="molecule type" value="Genomic_DNA"/>
</dbReference>
<sequence length="488" mass="50522">MRFIVALTACALAGVALTQDTGTSTCEISTIYVPVPGPTATVTVSSVEASPQAESFASITTTNTALFTYTNFVTVAPSGSASEYYFSASKGTTTWLNGNAPPAYGSYVVGTTSVIVMPTPTITIVVTETATASATLSDSSSVVFAIGSANSDVTTTLHATSFVTLVQTSVNTLTMTHSPSSSFGPTYSGIGTSGWNMTSETMGTTTLTAAPVTLTEELQSAATSPAEVNSTLHLTATVRIPVTIKQSAISSALANATIATSTTSAPSTTETFDLSSALSSLHAGDASSFLSSLALASATKYGATAPTAAPPVFNPYHHLYYANGFSYVPPPTVPFPPSSPPRLAMYLSNDTGDIGSPNAGGMKAGELGAGPRGATDAYWIDAWSVYLGCDNEGPTDCTMVLSGYRWDTATGQETLHVQQNATLSPCPGYIDCHLQHVVLDSGFTSLTGFQIQAFVNETVDRTYFMDDLAMGWSNNTCAAGLLRISSRK</sequence>
<evidence type="ECO:0000313" key="4">
    <source>
        <dbReference type="Proteomes" id="UP000308768"/>
    </source>
</evidence>